<comment type="function">
    <text evidence="3">Endonuclease that specifically degrades the RNA of RNA-DNA hybrids.</text>
</comment>
<comment type="catalytic activity">
    <reaction evidence="1">
        <text>Endonucleolytic cleavage to 5'-phosphomonoester.</text>
        <dbReference type="EC" id="3.1.26.4"/>
    </reaction>
</comment>
<accession>A0AAE0WFQ3</accession>
<dbReference type="Pfam" id="PF00075">
    <property type="entry name" value="RNase_H"/>
    <property type="match status" value="1"/>
</dbReference>
<dbReference type="GO" id="GO:0046872">
    <property type="term" value="F:metal ion binding"/>
    <property type="evidence" value="ECO:0007669"/>
    <property type="project" value="UniProtKB-KW"/>
</dbReference>
<dbReference type="InterPro" id="IPR050092">
    <property type="entry name" value="RNase_H"/>
</dbReference>
<dbReference type="GO" id="GO:0003676">
    <property type="term" value="F:nucleic acid binding"/>
    <property type="evidence" value="ECO:0007669"/>
    <property type="project" value="InterPro"/>
</dbReference>
<comment type="cofactor">
    <cofactor evidence="2">
        <name>Mg(2+)</name>
        <dbReference type="ChEBI" id="CHEBI:18420"/>
    </cofactor>
</comment>
<dbReference type="InterPro" id="IPR037056">
    <property type="entry name" value="RNase_H1_N_sf"/>
</dbReference>
<proteinExistence type="inferred from homology"/>
<evidence type="ECO:0000259" key="13">
    <source>
        <dbReference type="PROSITE" id="PS50879"/>
    </source>
</evidence>
<protein>
    <recommendedName>
        <fullName evidence="6">Ribonuclease H</fullName>
        <ecNumber evidence="5">3.1.26.4</ecNumber>
    </recommendedName>
</protein>
<dbReference type="GO" id="GO:0004523">
    <property type="term" value="F:RNA-DNA hybrid ribonuclease activity"/>
    <property type="evidence" value="ECO:0007669"/>
    <property type="project" value="UniProtKB-EC"/>
</dbReference>
<dbReference type="PANTHER" id="PTHR10642:SF26">
    <property type="entry name" value="RIBONUCLEASE H1"/>
    <property type="match status" value="1"/>
</dbReference>
<evidence type="ECO:0000256" key="8">
    <source>
        <dbReference type="ARBA" id="ARBA00022723"/>
    </source>
</evidence>
<reference evidence="14" key="1">
    <citation type="submission" date="2023-07" db="EMBL/GenBank/DDBJ databases">
        <title>Black Yeasts Isolated from many extreme environments.</title>
        <authorList>
            <person name="Coleine C."/>
            <person name="Stajich J.E."/>
            <person name="Selbmann L."/>
        </authorList>
    </citation>
    <scope>NUCLEOTIDE SEQUENCE</scope>
    <source>
        <strain evidence="14">CCFEE 5485</strain>
    </source>
</reference>
<keyword evidence="7" id="KW-0540">Nuclease</keyword>
<dbReference type="InterPro" id="IPR036397">
    <property type="entry name" value="RNaseH_sf"/>
</dbReference>
<dbReference type="SUPFAM" id="SSF53098">
    <property type="entry name" value="Ribonuclease H-like"/>
    <property type="match status" value="1"/>
</dbReference>
<dbReference type="InterPro" id="IPR012337">
    <property type="entry name" value="RNaseH-like_sf"/>
</dbReference>
<evidence type="ECO:0000256" key="9">
    <source>
        <dbReference type="ARBA" id="ARBA00022759"/>
    </source>
</evidence>
<evidence type="ECO:0000256" key="4">
    <source>
        <dbReference type="ARBA" id="ARBA00005300"/>
    </source>
</evidence>
<dbReference type="InterPro" id="IPR009027">
    <property type="entry name" value="Ribosomal_bL9/RNase_H1_N"/>
</dbReference>
<evidence type="ECO:0000256" key="11">
    <source>
        <dbReference type="ARBA" id="ARBA00022842"/>
    </source>
</evidence>
<feature type="region of interest" description="Disordered" evidence="12">
    <location>
        <begin position="493"/>
        <end position="519"/>
    </location>
</feature>
<dbReference type="PANTHER" id="PTHR10642">
    <property type="entry name" value="RIBONUCLEASE H1"/>
    <property type="match status" value="1"/>
</dbReference>
<feature type="region of interest" description="Disordered" evidence="12">
    <location>
        <begin position="455"/>
        <end position="478"/>
    </location>
</feature>
<evidence type="ECO:0000256" key="1">
    <source>
        <dbReference type="ARBA" id="ARBA00000077"/>
    </source>
</evidence>
<keyword evidence="10" id="KW-0378">Hydrolase</keyword>
<dbReference type="Pfam" id="PF01693">
    <property type="entry name" value="Cauli_VI"/>
    <property type="match status" value="2"/>
</dbReference>
<evidence type="ECO:0000256" key="10">
    <source>
        <dbReference type="ARBA" id="ARBA00022801"/>
    </source>
</evidence>
<evidence type="ECO:0000256" key="3">
    <source>
        <dbReference type="ARBA" id="ARBA00004065"/>
    </source>
</evidence>
<dbReference type="FunFam" id="3.40.970.10:FF:000001">
    <property type="entry name" value="Ribonuclease H1"/>
    <property type="match status" value="1"/>
</dbReference>
<dbReference type="Proteomes" id="UP001274830">
    <property type="component" value="Unassembled WGS sequence"/>
</dbReference>
<feature type="region of interest" description="Disordered" evidence="12">
    <location>
        <begin position="1"/>
        <end position="20"/>
    </location>
</feature>
<evidence type="ECO:0000313" key="14">
    <source>
        <dbReference type="EMBL" id="KAK3671653.1"/>
    </source>
</evidence>
<comment type="caution">
    <text evidence="14">The sequence shown here is derived from an EMBL/GenBank/DDBJ whole genome shotgun (WGS) entry which is preliminary data.</text>
</comment>
<dbReference type="AlphaFoldDB" id="A0AAE0WFQ3"/>
<dbReference type="EC" id="3.1.26.4" evidence="5"/>
<evidence type="ECO:0000256" key="6">
    <source>
        <dbReference type="ARBA" id="ARBA00017721"/>
    </source>
</evidence>
<dbReference type="Gene3D" id="3.30.420.10">
    <property type="entry name" value="Ribonuclease H-like superfamily/Ribonuclease H"/>
    <property type="match status" value="1"/>
</dbReference>
<gene>
    <name evidence="14" type="ORF">LTR78_008386</name>
</gene>
<keyword evidence="15" id="KW-1185">Reference proteome</keyword>
<dbReference type="PROSITE" id="PS50879">
    <property type="entry name" value="RNASE_H_1"/>
    <property type="match status" value="1"/>
</dbReference>
<evidence type="ECO:0000256" key="5">
    <source>
        <dbReference type="ARBA" id="ARBA00012180"/>
    </source>
</evidence>
<dbReference type="EMBL" id="JAUTXT010000040">
    <property type="protein sequence ID" value="KAK3671653.1"/>
    <property type="molecule type" value="Genomic_DNA"/>
</dbReference>
<comment type="similarity">
    <text evidence="4">Belongs to the RNase H family.</text>
</comment>
<dbReference type="SUPFAM" id="SSF55658">
    <property type="entry name" value="L9 N-domain-like"/>
    <property type="match status" value="2"/>
</dbReference>
<keyword evidence="8" id="KW-0479">Metal-binding</keyword>
<evidence type="ECO:0000313" key="15">
    <source>
        <dbReference type="Proteomes" id="UP001274830"/>
    </source>
</evidence>
<dbReference type="FunFam" id="3.40.970.10:FF:000002">
    <property type="entry name" value="Ribonuclease H"/>
    <property type="match status" value="1"/>
</dbReference>
<dbReference type="Gene3D" id="3.40.970.10">
    <property type="entry name" value="Ribonuclease H1, N-terminal domain"/>
    <property type="match status" value="2"/>
</dbReference>
<dbReference type="GO" id="GO:0043137">
    <property type="term" value="P:DNA replication, removal of RNA primer"/>
    <property type="evidence" value="ECO:0007669"/>
    <property type="project" value="TreeGrafter"/>
</dbReference>
<sequence length="519" mass="56353">MDASFSVKNPARSTGGSQWYPPTHYYPRLPPLSCASYRVIIASPACSLAELFAHNHILERVLESLRTITITTARPQNVPMAGFVSVNSPTEHAPPAAVAAVAAAPPTTPASTNGTKRKRDAQVKFYAVRIGKAPGIYSTWNDCLDQVRGFPKATFKSFTSLTDAQHFVEGESDHMSGVGGGKGGMGAPQKWYGVQCGRVPGVYTSWQDVLDQIRGWKGPKHKGFKTRIEAELYVKEGQQPHGMNGDAPMESIETSEGPAKKKSKKSGVVKNEHGESYPGEQGEYEPGEAPLNGAEDDFDTDITLDQTTGSLRYKNAEETQKTKYQASRPVESAPVRIYTDGSSLSNGQAGAIAGVGVYFGPLDGRNISEGLTGTKQTNQRAELTAILRALEIAPKDRKLILISDSNYAIKCATEWFTNWRGNGWLNASKKPVENRDLVTKLIDLLEERHVMNSHRSFGQEDESVEEDGKAPGPWERGPAGVKFVWVKGHSKDEGNEAADGLATAGAREARELVDGDNDF</sequence>
<dbReference type="InterPro" id="IPR002156">
    <property type="entry name" value="RNaseH_domain"/>
</dbReference>
<feature type="domain" description="RNase H type-1" evidence="13">
    <location>
        <begin position="331"/>
        <end position="507"/>
    </location>
</feature>
<feature type="region of interest" description="Disordered" evidence="12">
    <location>
        <begin position="236"/>
        <end position="297"/>
    </location>
</feature>
<dbReference type="CDD" id="cd09280">
    <property type="entry name" value="RNase_HI_eukaryote_like"/>
    <property type="match status" value="1"/>
</dbReference>
<organism evidence="14 15">
    <name type="scientific">Recurvomyces mirabilis</name>
    <dbReference type="NCBI Taxonomy" id="574656"/>
    <lineage>
        <taxon>Eukaryota</taxon>
        <taxon>Fungi</taxon>
        <taxon>Dikarya</taxon>
        <taxon>Ascomycota</taxon>
        <taxon>Pezizomycotina</taxon>
        <taxon>Dothideomycetes</taxon>
        <taxon>Dothideomycetidae</taxon>
        <taxon>Mycosphaerellales</taxon>
        <taxon>Teratosphaeriaceae</taxon>
        <taxon>Recurvomyces</taxon>
    </lineage>
</organism>
<evidence type="ECO:0000256" key="12">
    <source>
        <dbReference type="SAM" id="MobiDB-lite"/>
    </source>
</evidence>
<evidence type="ECO:0000256" key="7">
    <source>
        <dbReference type="ARBA" id="ARBA00022722"/>
    </source>
</evidence>
<keyword evidence="11" id="KW-0460">Magnesium</keyword>
<dbReference type="InterPro" id="IPR011320">
    <property type="entry name" value="RNase_H1_N"/>
</dbReference>
<evidence type="ECO:0000256" key="2">
    <source>
        <dbReference type="ARBA" id="ARBA00001946"/>
    </source>
</evidence>
<name>A0AAE0WFQ3_9PEZI</name>
<keyword evidence="9" id="KW-0255">Endonuclease</keyword>